<dbReference type="GO" id="GO:0005576">
    <property type="term" value="C:extracellular region"/>
    <property type="evidence" value="ECO:0007669"/>
    <property type="project" value="UniProtKB-SubCell"/>
</dbReference>
<feature type="domain" description="Crinkler effector protein N-terminal" evidence="4">
    <location>
        <begin position="5"/>
        <end position="106"/>
    </location>
</feature>
<evidence type="ECO:0000256" key="1">
    <source>
        <dbReference type="ARBA" id="ARBA00004340"/>
    </source>
</evidence>
<evidence type="ECO:0000313" key="6">
    <source>
        <dbReference type="Proteomes" id="UP000684084"/>
    </source>
</evidence>
<gene>
    <name evidence="5" type="ORF">CHRIB12_LOCUS19736</name>
</gene>
<comment type="caution">
    <text evidence="5">The sequence shown here is derived from an EMBL/GenBank/DDBJ whole genome shotgun (WGS) entry which is preliminary data.</text>
</comment>
<sequence length="498" mass="56324">MNYMINCLIVGNTLSELFKINVKRGETVMGLKKIILEEQNFDDLSFKLWKVDIPFCGQDEKLIKLIADCFNIREDLEGLEMKNTDNIDLFKLFLNNDEKSIHILVESRISFKICTEKMELVQNDTIVDKNSSTKGLIKFTPKGFKIVVNNELEFSSFKEFIQQTKSNLHKKSSKENLKIYIHELDIMLDWPTFRLRVLHERKINRGLRKLCKDLGDLEAKAVPEVGDRKIQHISDGGMAVASVLFAEEYAKSDVHLRKVSAKFKGFPVIIGYGTFEPLYRNRHDTLSSGVSIGDLSISSTATLGAFFKTTSRGLCTTTEEKRYIITVDHAVGEGSLDDSCATIKCKSFKRNERGCLLDYAFCEINNNRNISEPPYKSHIAINGIKDFVGTDLKSLYKPEVPIQKIGRTTGHTEGSTRDYLYTLTNFSPFNFVKAILVLDEYGDAFSAKGDSGSPVFDENGILWGILHGRNENHGSCAVVPINEILDDARQNGMDFRLM</sequence>
<dbReference type="AlphaFoldDB" id="A0A915ZQ03"/>
<evidence type="ECO:0000313" key="5">
    <source>
        <dbReference type="EMBL" id="CAB5386532.1"/>
    </source>
</evidence>
<proteinExistence type="predicted"/>
<dbReference type="OrthoDB" id="5424209at2759"/>
<evidence type="ECO:0000256" key="2">
    <source>
        <dbReference type="ARBA" id="ARBA00004613"/>
    </source>
</evidence>
<dbReference type="EMBL" id="CAGKOT010000056">
    <property type="protein sequence ID" value="CAB5386532.1"/>
    <property type="molecule type" value="Genomic_DNA"/>
</dbReference>
<reference evidence="5" key="1">
    <citation type="submission" date="2020-05" db="EMBL/GenBank/DDBJ databases">
        <authorList>
            <person name="Rincon C."/>
            <person name="Sanders R I."/>
            <person name="Robbins C."/>
            <person name="Chaturvedi A."/>
        </authorList>
    </citation>
    <scope>NUCLEOTIDE SEQUENCE</scope>
    <source>
        <strain evidence="5">CHB12</strain>
    </source>
</reference>
<dbReference type="InterPro" id="IPR045379">
    <property type="entry name" value="Crinkler_N"/>
</dbReference>
<organism evidence="5 6">
    <name type="scientific">Rhizophagus irregularis</name>
    <dbReference type="NCBI Taxonomy" id="588596"/>
    <lineage>
        <taxon>Eukaryota</taxon>
        <taxon>Fungi</taxon>
        <taxon>Fungi incertae sedis</taxon>
        <taxon>Mucoromycota</taxon>
        <taxon>Glomeromycotina</taxon>
        <taxon>Glomeromycetes</taxon>
        <taxon>Glomerales</taxon>
        <taxon>Glomeraceae</taxon>
        <taxon>Rhizophagus</taxon>
    </lineage>
</organism>
<accession>A0A915ZQ03</accession>
<evidence type="ECO:0000259" key="4">
    <source>
        <dbReference type="Pfam" id="PF20147"/>
    </source>
</evidence>
<name>A0A915ZQ03_9GLOM</name>
<dbReference type="GO" id="GO:0043657">
    <property type="term" value="C:host cell"/>
    <property type="evidence" value="ECO:0007669"/>
    <property type="project" value="UniProtKB-SubCell"/>
</dbReference>
<protein>
    <recommendedName>
        <fullName evidence="4">Crinkler effector protein N-terminal domain-containing protein</fullName>
    </recommendedName>
</protein>
<dbReference type="Pfam" id="PF20147">
    <property type="entry name" value="Crinkler"/>
    <property type="match status" value="1"/>
</dbReference>
<keyword evidence="3" id="KW-0964">Secreted</keyword>
<dbReference type="VEuPathDB" id="FungiDB:RhiirFUN_006676"/>
<dbReference type="Proteomes" id="UP000684084">
    <property type="component" value="Unassembled WGS sequence"/>
</dbReference>
<comment type="subcellular location">
    <subcellularLocation>
        <location evidence="1">Host cell</location>
    </subcellularLocation>
    <subcellularLocation>
        <location evidence="2">Secreted</location>
    </subcellularLocation>
</comment>
<evidence type="ECO:0000256" key="3">
    <source>
        <dbReference type="ARBA" id="ARBA00022525"/>
    </source>
</evidence>